<evidence type="ECO:0000256" key="1">
    <source>
        <dbReference type="SAM" id="Coils"/>
    </source>
</evidence>
<feature type="coiled-coil region" evidence="1">
    <location>
        <begin position="157"/>
        <end position="184"/>
    </location>
</feature>
<gene>
    <name evidence="2" type="ORF">RirG_132250</name>
</gene>
<keyword evidence="1" id="KW-0175">Coiled coil</keyword>
<proteinExistence type="predicted"/>
<dbReference type="AlphaFoldDB" id="A0A015J7K9"/>
<protein>
    <submittedName>
        <fullName evidence="2">Uncharacterized protein</fullName>
    </submittedName>
</protein>
<keyword evidence="3" id="KW-1185">Reference proteome</keyword>
<accession>A0A015J7K9</accession>
<evidence type="ECO:0000313" key="3">
    <source>
        <dbReference type="Proteomes" id="UP000022910"/>
    </source>
</evidence>
<dbReference type="Proteomes" id="UP000022910">
    <property type="component" value="Unassembled WGS sequence"/>
</dbReference>
<reference evidence="2 3" key="1">
    <citation type="submission" date="2014-02" db="EMBL/GenBank/DDBJ databases">
        <title>Single nucleus genome sequencing reveals high similarity among nuclei of an endomycorrhizal fungus.</title>
        <authorList>
            <person name="Lin K."/>
            <person name="Geurts R."/>
            <person name="Zhang Z."/>
            <person name="Limpens E."/>
            <person name="Saunders D.G."/>
            <person name="Mu D."/>
            <person name="Pang E."/>
            <person name="Cao H."/>
            <person name="Cha H."/>
            <person name="Lin T."/>
            <person name="Zhou Q."/>
            <person name="Shang Y."/>
            <person name="Li Y."/>
            <person name="Ivanov S."/>
            <person name="Sharma T."/>
            <person name="Velzen R.V."/>
            <person name="Ruijter N.D."/>
            <person name="Aanen D.K."/>
            <person name="Win J."/>
            <person name="Kamoun S."/>
            <person name="Bisseling T."/>
            <person name="Huang S."/>
        </authorList>
    </citation>
    <scope>NUCLEOTIDE SEQUENCE [LARGE SCALE GENOMIC DNA]</scope>
    <source>
        <strain evidence="3">DAOM197198w</strain>
    </source>
</reference>
<organism evidence="2 3">
    <name type="scientific">Rhizophagus irregularis (strain DAOM 197198w)</name>
    <name type="common">Glomus intraradices</name>
    <dbReference type="NCBI Taxonomy" id="1432141"/>
    <lineage>
        <taxon>Eukaryota</taxon>
        <taxon>Fungi</taxon>
        <taxon>Fungi incertae sedis</taxon>
        <taxon>Mucoromycota</taxon>
        <taxon>Glomeromycotina</taxon>
        <taxon>Glomeromycetes</taxon>
        <taxon>Glomerales</taxon>
        <taxon>Glomeraceae</taxon>
        <taxon>Rhizophagus</taxon>
    </lineage>
</organism>
<comment type="caution">
    <text evidence="2">The sequence shown here is derived from an EMBL/GenBank/DDBJ whole genome shotgun (WGS) entry which is preliminary data.</text>
</comment>
<name>A0A015J7K9_RHIIW</name>
<sequence length="204" mass="23454">MNNVHCICARCSSWCSTFNNERIVGHVVSSNTFKKHNNSDLVIRNLHIAKNEKYKYHTYNPDLNSIRKKIQEKIHIPLYIFNPQIYSPLAHSPLQHSPQPVHTIPQPSTSQTSTSFAEFLTQVGPSIIKAEEQELNKKCQLINNKGKNIQSDDESIIESLLIQVSILSEENKSLRDRITIIEQRLLDFNKILIKNNIVEVLNLE</sequence>
<dbReference type="HOGENOM" id="CLU_1343902_0_0_1"/>
<dbReference type="EMBL" id="JEMT01021471">
    <property type="protein sequence ID" value="EXX65542.1"/>
    <property type="molecule type" value="Genomic_DNA"/>
</dbReference>
<evidence type="ECO:0000313" key="2">
    <source>
        <dbReference type="EMBL" id="EXX65542.1"/>
    </source>
</evidence>